<evidence type="ECO:0000313" key="2">
    <source>
        <dbReference type="EMBL" id="EDM73710.1"/>
    </source>
</evidence>
<evidence type="ECO:0000256" key="1">
    <source>
        <dbReference type="SAM" id="MobiDB-lite"/>
    </source>
</evidence>
<dbReference type="OrthoDB" id="5514960at2"/>
<sequence length="321" mass="34133">MPSTPALLALVIATAPPAGDDTPGEAPATQTDPSDPSPLDPPEVQRPSEAPKAEAEAQPEAAPDTEAPAEPAEAPAEPAEAPADEPEAKAEPAAEQPALPESSDMSNLLESDEAEARRVRVRVDDSAREGVDHRERMRSYYARIYRPEHNPSRLYFAARAAYGLSDTRDGAGGRGAFANVEFGQTWNHISYAVGPTLFAGAVDIGGTDDDRYSPLLVGGGPSLGLGRLSLMGRGFVDFRLGYNFFYAAMANADPTQPTPAAAAPHGPKAQLDMGLLFHGSERRRFRHGLGATMGWQMLVHSLAGDFPVFNNFTIGATYFFG</sequence>
<comment type="caution">
    <text evidence="2">The sequence shown here is derived from an EMBL/GenBank/DDBJ whole genome shotgun (WGS) entry which is preliminary data.</text>
</comment>
<evidence type="ECO:0000313" key="3">
    <source>
        <dbReference type="Proteomes" id="UP000005801"/>
    </source>
</evidence>
<reference evidence="2 3" key="1">
    <citation type="submission" date="2007-06" db="EMBL/GenBank/DDBJ databases">
        <authorList>
            <person name="Shimkets L."/>
            <person name="Ferriera S."/>
            <person name="Johnson J."/>
            <person name="Kravitz S."/>
            <person name="Beeson K."/>
            <person name="Sutton G."/>
            <person name="Rogers Y.-H."/>
            <person name="Friedman R."/>
            <person name="Frazier M."/>
            <person name="Venter J.C."/>
        </authorList>
    </citation>
    <scope>NUCLEOTIDE SEQUENCE [LARGE SCALE GENOMIC DNA]</scope>
    <source>
        <strain evidence="2 3">SIR-1</strain>
    </source>
</reference>
<dbReference type="STRING" id="391625.PPSIR1_09695"/>
<feature type="region of interest" description="Disordered" evidence="1">
    <location>
        <begin position="1"/>
        <end position="129"/>
    </location>
</feature>
<organism evidence="2 3">
    <name type="scientific">Plesiocystis pacifica SIR-1</name>
    <dbReference type="NCBI Taxonomy" id="391625"/>
    <lineage>
        <taxon>Bacteria</taxon>
        <taxon>Pseudomonadati</taxon>
        <taxon>Myxococcota</taxon>
        <taxon>Polyangia</taxon>
        <taxon>Nannocystales</taxon>
        <taxon>Nannocystaceae</taxon>
        <taxon>Plesiocystis</taxon>
    </lineage>
</organism>
<accession>A6GK88</accession>
<dbReference type="RefSeq" id="WP_006977124.1">
    <property type="nucleotide sequence ID" value="NZ_ABCS01000186.1"/>
</dbReference>
<keyword evidence="3" id="KW-1185">Reference proteome</keyword>
<name>A6GK88_9BACT</name>
<dbReference type="Proteomes" id="UP000005801">
    <property type="component" value="Unassembled WGS sequence"/>
</dbReference>
<dbReference type="AlphaFoldDB" id="A6GK88"/>
<feature type="compositionally biased region" description="Basic and acidic residues" evidence="1">
    <location>
        <begin position="114"/>
        <end position="129"/>
    </location>
</feature>
<feature type="compositionally biased region" description="Low complexity" evidence="1">
    <location>
        <begin position="56"/>
        <end position="81"/>
    </location>
</feature>
<proteinExistence type="predicted"/>
<protein>
    <submittedName>
        <fullName evidence="2">Uncharacterized protein</fullName>
    </submittedName>
</protein>
<dbReference type="EMBL" id="ABCS01000186">
    <property type="protein sequence ID" value="EDM73710.1"/>
    <property type="molecule type" value="Genomic_DNA"/>
</dbReference>
<gene>
    <name evidence="2" type="ORF">PPSIR1_09695</name>
</gene>